<gene>
    <name evidence="2" type="ORF">SAMN05421748_10582</name>
</gene>
<accession>A0A285HP31</accession>
<dbReference type="AlphaFoldDB" id="A0A285HP31"/>
<dbReference type="InterPro" id="IPR001387">
    <property type="entry name" value="Cro/C1-type_HTH"/>
</dbReference>
<dbReference type="RefSeq" id="WP_245922995.1">
    <property type="nucleotide sequence ID" value="NZ_OBDY01000005.1"/>
</dbReference>
<reference evidence="2 3" key="1">
    <citation type="submission" date="2017-09" db="EMBL/GenBank/DDBJ databases">
        <authorList>
            <person name="Ehlers B."/>
            <person name="Leendertz F.H."/>
        </authorList>
    </citation>
    <scope>NUCLEOTIDE SEQUENCE [LARGE SCALE GENOMIC DNA]</scope>
    <source>
        <strain evidence="2 3">CGMCC 4.6857</strain>
    </source>
</reference>
<dbReference type="PROSITE" id="PS50943">
    <property type="entry name" value="HTH_CROC1"/>
    <property type="match status" value="1"/>
</dbReference>
<proteinExistence type="predicted"/>
<feature type="domain" description="HTH cro/C1-type" evidence="1">
    <location>
        <begin position="15"/>
        <end position="70"/>
    </location>
</feature>
<dbReference type="CDD" id="cd00093">
    <property type="entry name" value="HTH_XRE"/>
    <property type="match status" value="1"/>
</dbReference>
<dbReference type="SUPFAM" id="SSF47413">
    <property type="entry name" value="lambda repressor-like DNA-binding domains"/>
    <property type="match status" value="1"/>
</dbReference>
<evidence type="ECO:0000313" key="3">
    <source>
        <dbReference type="Proteomes" id="UP000219612"/>
    </source>
</evidence>
<name>A0A285HP31_9ACTN</name>
<protein>
    <submittedName>
        <fullName evidence="2">Helix-turn-helix domain-containing protein</fullName>
    </submittedName>
</protein>
<dbReference type="Gene3D" id="1.10.260.40">
    <property type="entry name" value="lambda repressor-like DNA-binding domains"/>
    <property type="match status" value="1"/>
</dbReference>
<dbReference type="Pfam" id="PF13560">
    <property type="entry name" value="HTH_31"/>
    <property type="match status" value="1"/>
</dbReference>
<dbReference type="GO" id="GO:0003677">
    <property type="term" value="F:DNA binding"/>
    <property type="evidence" value="ECO:0007669"/>
    <property type="project" value="InterPro"/>
</dbReference>
<dbReference type="SMART" id="SM00530">
    <property type="entry name" value="HTH_XRE"/>
    <property type="match status" value="1"/>
</dbReference>
<dbReference type="EMBL" id="OBDY01000005">
    <property type="protein sequence ID" value="SNY37343.1"/>
    <property type="molecule type" value="Genomic_DNA"/>
</dbReference>
<dbReference type="InterPro" id="IPR010982">
    <property type="entry name" value="Lambda_DNA-bd_dom_sf"/>
</dbReference>
<organism evidence="2 3">
    <name type="scientific">Paractinoplanes atraurantiacus</name>
    <dbReference type="NCBI Taxonomy" id="1036182"/>
    <lineage>
        <taxon>Bacteria</taxon>
        <taxon>Bacillati</taxon>
        <taxon>Actinomycetota</taxon>
        <taxon>Actinomycetes</taxon>
        <taxon>Micromonosporales</taxon>
        <taxon>Micromonosporaceae</taxon>
        <taxon>Paractinoplanes</taxon>
    </lineage>
</organism>
<keyword evidence="3" id="KW-1185">Reference proteome</keyword>
<dbReference type="Proteomes" id="UP000219612">
    <property type="component" value="Unassembled WGS sequence"/>
</dbReference>
<evidence type="ECO:0000259" key="1">
    <source>
        <dbReference type="PROSITE" id="PS50943"/>
    </source>
</evidence>
<evidence type="ECO:0000313" key="2">
    <source>
        <dbReference type="EMBL" id="SNY37343.1"/>
    </source>
</evidence>
<sequence>MPRYSNIDIAIGERIRIRRLLRGWSIRHAASRAGISHASWSRIERGLQAFDNRFVIADIATALECAPVELTGVLVPAADLRASAAQAGVRALREALVSVAPSEPGGTTDRDLAELRQQMSSVRDLRERCDYAAAVRLLPGLLRHSHAQVGGPTREGALRVLREACFVAYSSLNALGHPAEAWLAAERCHEVAGAIGDKLLMGFAAYARACAATACGSFSRGRTLAEDAIDLLEPLSGRPGVIEVVGQLHLSCGYSYSGLRRNEESGDHMAAAINLGQRVGESKAFGLFFGPTNVNIWRMARANDSGEPARAVNISEETNPAILGAAMRIADFHIELARAYGRLKGREGDAARQLLAAERLAPQHLHTSSIARETARHLITKRLSRSNASAMKRLCGRMGVAVSC</sequence>